<dbReference type="GO" id="GO:0003700">
    <property type="term" value="F:DNA-binding transcription factor activity"/>
    <property type="evidence" value="ECO:0007669"/>
    <property type="project" value="InterPro"/>
</dbReference>
<keyword evidence="2" id="KW-0238">DNA-binding</keyword>
<dbReference type="InterPro" id="IPR018060">
    <property type="entry name" value="HTH_AraC"/>
</dbReference>
<feature type="domain" description="HTH araC/xylS-type" evidence="5">
    <location>
        <begin position="664"/>
        <end position="763"/>
    </location>
</feature>
<evidence type="ECO:0000313" key="6">
    <source>
        <dbReference type="EMBL" id="HBJ09243.1"/>
    </source>
</evidence>
<feature type="transmembrane region" description="Helical" evidence="4">
    <location>
        <begin position="614"/>
        <end position="633"/>
    </location>
</feature>
<evidence type="ECO:0000256" key="3">
    <source>
        <dbReference type="ARBA" id="ARBA00023163"/>
    </source>
</evidence>
<keyword evidence="4" id="KW-0812">Transmembrane</keyword>
<dbReference type="Pfam" id="PF07494">
    <property type="entry name" value="Reg_prop"/>
    <property type="match status" value="2"/>
</dbReference>
<keyword evidence="4" id="KW-0472">Membrane</keyword>
<dbReference type="Gene3D" id="2.60.40.10">
    <property type="entry name" value="Immunoglobulins"/>
    <property type="match status" value="1"/>
</dbReference>
<dbReference type="InterPro" id="IPR018062">
    <property type="entry name" value="HTH_AraC-typ_CS"/>
</dbReference>
<dbReference type="InterPro" id="IPR009057">
    <property type="entry name" value="Homeodomain-like_sf"/>
</dbReference>
<dbReference type="PROSITE" id="PS01124">
    <property type="entry name" value="HTH_ARAC_FAMILY_2"/>
    <property type="match status" value="1"/>
</dbReference>
<dbReference type="AlphaFoldDB" id="A0A354M404"/>
<keyword evidence="4" id="KW-1133">Transmembrane helix</keyword>
<dbReference type="InterPro" id="IPR011047">
    <property type="entry name" value="Quinoprotein_ADH-like_sf"/>
</dbReference>
<dbReference type="GO" id="GO:0043565">
    <property type="term" value="F:sequence-specific DNA binding"/>
    <property type="evidence" value="ECO:0007669"/>
    <property type="project" value="InterPro"/>
</dbReference>
<comment type="caution">
    <text evidence="6">The sequence shown here is derived from an EMBL/GenBank/DDBJ whole genome shotgun (WGS) entry which is preliminary data.</text>
</comment>
<evidence type="ECO:0000256" key="2">
    <source>
        <dbReference type="ARBA" id="ARBA00023125"/>
    </source>
</evidence>
<dbReference type="PANTHER" id="PTHR43280">
    <property type="entry name" value="ARAC-FAMILY TRANSCRIPTIONAL REGULATOR"/>
    <property type="match status" value="1"/>
</dbReference>
<protein>
    <recommendedName>
        <fullName evidence="5">HTH araC/xylS-type domain-containing protein</fullName>
    </recommendedName>
</protein>
<dbReference type="PANTHER" id="PTHR43280:SF2">
    <property type="entry name" value="HTH-TYPE TRANSCRIPTIONAL REGULATOR EXSA"/>
    <property type="match status" value="1"/>
</dbReference>
<dbReference type="InterPro" id="IPR020449">
    <property type="entry name" value="Tscrpt_reg_AraC-type_HTH"/>
</dbReference>
<dbReference type="Pfam" id="PF12833">
    <property type="entry name" value="HTH_18"/>
    <property type="match status" value="1"/>
</dbReference>
<evidence type="ECO:0000259" key="5">
    <source>
        <dbReference type="PROSITE" id="PS01124"/>
    </source>
</evidence>
<gene>
    <name evidence="6" type="ORF">DDY73_09595</name>
</gene>
<evidence type="ECO:0000313" key="7">
    <source>
        <dbReference type="Proteomes" id="UP000262954"/>
    </source>
</evidence>
<name>A0A354M404_9BACT</name>
<dbReference type="InterPro" id="IPR013783">
    <property type="entry name" value="Ig-like_fold"/>
</dbReference>
<reference evidence="6 7" key="1">
    <citation type="journal article" date="2018" name="Nat. Biotechnol.">
        <title>A standardized bacterial taxonomy based on genome phylogeny substantially revises the tree of life.</title>
        <authorList>
            <person name="Parks D.H."/>
            <person name="Chuvochina M."/>
            <person name="Waite D.W."/>
            <person name="Rinke C."/>
            <person name="Skarshewski A."/>
            <person name="Chaumeil P.A."/>
            <person name="Hugenholtz P."/>
        </authorList>
    </citation>
    <scope>NUCLEOTIDE SEQUENCE [LARGE SCALE GENOMIC DNA]</scope>
    <source>
        <strain evidence="6">UBA11482</strain>
    </source>
</reference>
<dbReference type="PRINTS" id="PR00032">
    <property type="entry name" value="HTHARAC"/>
</dbReference>
<evidence type="ECO:0000256" key="1">
    <source>
        <dbReference type="ARBA" id="ARBA00023015"/>
    </source>
</evidence>
<evidence type="ECO:0000256" key="4">
    <source>
        <dbReference type="SAM" id="Phobius"/>
    </source>
</evidence>
<dbReference type="InterPro" id="IPR015943">
    <property type="entry name" value="WD40/YVTN_repeat-like_dom_sf"/>
</dbReference>
<dbReference type="SUPFAM" id="SSF50998">
    <property type="entry name" value="Quinoprotein alcohol dehydrogenase-like"/>
    <property type="match status" value="1"/>
</dbReference>
<dbReference type="Gene3D" id="2.130.10.10">
    <property type="entry name" value="YVTN repeat-like/Quinoprotein amine dehydrogenase"/>
    <property type="match status" value="2"/>
</dbReference>
<dbReference type="EMBL" id="DNWC01000125">
    <property type="protein sequence ID" value="HBJ09243.1"/>
    <property type="molecule type" value="Genomic_DNA"/>
</dbReference>
<dbReference type="Gene3D" id="1.10.10.60">
    <property type="entry name" value="Homeodomain-like"/>
    <property type="match status" value="1"/>
</dbReference>
<dbReference type="PROSITE" id="PS00041">
    <property type="entry name" value="HTH_ARAC_FAMILY_1"/>
    <property type="match status" value="1"/>
</dbReference>
<accession>A0A354M404</accession>
<dbReference type="SMART" id="SM00342">
    <property type="entry name" value="HTH_ARAC"/>
    <property type="match status" value="1"/>
</dbReference>
<keyword evidence="1" id="KW-0805">Transcription regulation</keyword>
<dbReference type="SUPFAM" id="SSF46689">
    <property type="entry name" value="Homeodomain-like"/>
    <property type="match status" value="1"/>
</dbReference>
<dbReference type="SUPFAM" id="SSF63829">
    <property type="entry name" value="Calcium-dependent phosphotriesterase"/>
    <property type="match status" value="1"/>
</dbReference>
<sequence>MKLLVFILSLAIINIPVCLSQGKKVLQISSYTVDDGLSHRVISNIIQDSKGYIWMATWNGLCRYDASRFETWNMLPNGSTIGRLLRIAETEDGHIYCHNYNDSVYIFDPATCRFMQCTGAEQLISYPPNPYLLQVEQGGLLIIHRDSGERYFLPVKSNKRLKNTLHASFSDRQGNFWVNFDDVLYKLSFSPESYIYRTHIKAENSLLFGDEIRAIACSAKSGRLWIGAKSGDIYVYNKEGDFEGYLSKNGSVAQVPVHFGANAYVIKEDRSGRIWIGTKGDGLYSLVPEGDKKYTVSHYTQKSHGLADDRIYSLFFDDSDRLWIGTFGNGFSIVSVRGNSVNLLKNGLPGQRIRCIGSFEAGLICASTNGLYLVDSTGKVLRKIGSSDFTFVHKANRGDIYVSTIGAGIFRLCSESGHWQLIPVRLGNVSYDVVLSIAEELSGNIWFVSDNSLVRLFTDGNIQTFSQDFFGKNITFSEGIPMLKDNKLFLGTADGFIEMSLESSEKFLPPLYWRYIQVEDSLIVPTDSLLTVRLGEHVRISPVALDYRPGTIRYSYRLDADTVWRDLDYGKVIELDNLSEGSHVLTVRSTDSYGMWMNNDRAFIIDVRSSFYKGVVWFIVIGLLVVVSIFLFYNRLPFVPRSSLPDISPSLPKVDFSPDEQFLEAAKLFVESNMDKPELSVDDFAAYMGMSRTILYNRMKDLLDKTPANFIKEMRIKRAVQLLKLNIYTVSEIADMTGFNDAKYFSKVFKKEIGVSPMSYVDEQERTKN</sequence>
<dbReference type="InterPro" id="IPR011110">
    <property type="entry name" value="Reg_prop"/>
</dbReference>
<keyword evidence="3" id="KW-0804">Transcription</keyword>
<dbReference type="Proteomes" id="UP000262954">
    <property type="component" value="Unassembled WGS sequence"/>
</dbReference>
<proteinExistence type="predicted"/>
<organism evidence="6 7">
    <name type="scientific">Coprobacter fastidiosus</name>
    <dbReference type="NCBI Taxonomy" id="1099853"/>
    <lineage>
        <taxon>Bacteria</taxon>
        <taxon>Pseudomonadati</taxon>
        <taxon>Bacteroidota</taxon>
        <taxon>Bacteroidia</taxon>
        <taxon>Bacteroidales</taxon>
        <taxon>Barnesiellaceae</taxon>
        <taxon>Coprobacter</taxon>
    </lineage>
</organism>